<name>A0A1N6GFD2_9SPHN</name>
<evidence type="ECO:0000256" key="2">
    <source>
        <dbReference type="ARBA" id="ARBA00022980"/>
    </source>
</evidence>
<dbReference type="Gene3D" id="3.40.50.10490">
    <property type="entry name" value="Glucose-6-phosphate isomerase like protein, domain 1"/>
    <property type="match status" value="1"/>
</dbReference>
<dbReference type="EMBL" id="FSQW01000002">
    <property type="protein sequence ID" value="SIO06191.1"/>
    <property type="molecule type" value="Genomic_DNA"/>
</dbReference>
<comment type="similarity">
    <text evidence="1 5 6">Belongs to the universal ribosomal protein uS2 family.</text>
</comment>
<dbReference type="STRING" id="1123272.SAMN02745824_2804"/>
<evidence type="ECO:0000313" key="8">
    <source>
        <dbReference type="EMBL" id="SIO06191.1"/>
    </source>
</evidence>
<evidence type="ECO:0000256" key="3">
    <source>
        <dbReference type="ARBA" id="ARBA00023274"/>
    </source>
</evidence>
<evidence type="ECO:0000256" key="7">
    <source>
        <dbReference type="SAM" id="MobiDB-lite"/>
    </source>
</evidence>
<proteinExistence type="inferred from homology"/>
<dbReference type="PANTHER" id="PTHR12534:SF0">
    <property type="entry name" value="SMALL RIBOSOMAL SUBUNIT PROTEIN US2M"/>
    <property type="match status" value="1"/>
</dbReference>
<dbReference type="SUPFAM" id="SSF52313">
    <property type="entry name" value="Ribosomal protein S2"/>
    <property type="match status" value="1"/>
</dbReference>
<accession>A0A1N6GFD2</accession>
<dbReference type="AlphaFoldDB" id="A0A1N6GFD2"/>
<sequence length="378" mass="39714">MAAPVVTLQQLIEAGSHFGHQTHRWNPKMKPYIFGARNGVHILDLSQSVPLFARALDFIANSVAAGGKVLFVGTKRQAQEPIAEAARVSGQHFVNHRWLGGMLTNWKTISNSIRRMKTLEEQLSGDTAGFTKKEVLQMTRERDKLELSLGGIRDMGGIPDVMFVIDANKEELAIKEANVLGIPVVAILDSNVDPTNIAFPVPGNDDAARAIRLYCESVAAAATKGGQEAAVASGEDLGAAVAPPVEQIVSSEANASAMASGEEAAVADIAEKAAEKPTEEAPAEAPKAEEAPAEEAPAKEEAKVEVEPAKEEAPAEDEAKAEEKPAKKAAAKKAPAKKAAAKKAPAKKPAAKKAPAKKAPAKKAAAKKEDAKAADEKA</sequence>
<dbReference type="GO" id="GO:0022627">
    <property type="term" value="C:cytosolic small ribosomal subunit"/>
    <property type="evidence" value="ECO:0007669"/>
    <property type="project" value="TreeGrafter"/>
</dbReference>
<gene>
    <name evidence="5" type="primary">rpsB</name>
    <name evidence="8" type="ORF">SAMN02745824_2804</name>
</gene>
<keyword evidence="3 5" id="KW-0687">Ribonucleoprotein</keyword>
<evidence type="ECO:0000313" key="9">
    <source>
        <dbReference type="Proteomes" id="UP000185192"/>
    </source>
</evidence>
<evidence type="ECO:0000256" key="4">
    <source>
        <dbReference type="ARBA" id="ARBA00035256"/>
    </source>
</evidence>
<dbReference type="NCBIfam" id="TIGR01011">
    <property type="entry name" value="rpsB_bact"/>
    <property type="match status" value="1"/>
</dbReference>
<dbReference type="PROSITE" id="PS00962">
    <property type="entry name" value="RIBOSOMAL_S2_1"/>
    <property type="match status" value="1"/>
</dbReference>
<keyword evidence="9" id="KW-1185">Reference proteome</keyword>
<dbReference type="PRINTS" id="PR00395">
    <property type="entry name" value="RIBOSOMALS2"/>
</dbReference>
<evidence type="ECO:0000256" key="6">
    <source>
        <dbReference type="RuleBase" id="RU003631"/>
    </source>
</evidence>
<reference evidence="9" key="1">
    <citation type="submission" date="2016-11" db="EMBL/GenBank/DDBJ databases">
        <authorList>
            <person name="Varghese N."/>
            <person name="Submissions S."/>
        </authorList>
    </citation>
    <scope>NUCLEOTIDE SEQUENCE [LARGE SCALE GENOMIC DNA]</scope>
    <source>
        <strain evidence="9">DSM 22363</strain>
    </source>
</reference>
<organism evidence="8 9">
    <name type="scientific">Parasphingorhabdus marina DSM 22363</name>
    <dbReference type="NCBI Taxonomy" id="1123272"/>
    <lineage>
        <taxon>Bacteria</taxon>
        <taxon>Pseudomonadati</taxon>
        <taxon>Pseudomonadota</taxon>
        <taxon>Alphaproteobacteria</taxon>
        <taxon>Sphingomonadales</taxon>
        <taxon>Sphingomonadaceae</taxon>
        <taxon>Parasphingorhabdus</taxon>
    </lineage>
</organism>
<feature type="compositionally biased region" description="Basic residues" evidence="7">
    <location>
        <begin position="327"/>
        <end position="365"/>
    </location>
</feature>
<dbReference type="Gene3D" id="1.10.287.610">
    <property type="entry name" value="Helix hairpin bin"/>
    <property type="match status" value="1"/>
</dbReference>
<dbReference type="FunFam" id="1.10.287.610:FF:000001">
    <property type="entry name" value="30S ribosomal protein S2"/>
    <property type="match status" value="1"/>
</dbReference>
<dbReference type="InterPro" id="IPR001865">
    <property type="entry name" value="Ribosomal_uS2"/>
</dbReference>
<dbReference type="InterPro" id="IPR005706">
    <property type="entry name" value="Ribosomal_uS2_bac/mit/plastid"/>
</dbReference>
<dbReference type="CDD" id="cd01425">
    <property type="entry name" value="RPS2"/>
    <property type="match status" value="1"/>
</dbReference>
<feature type="region of interest" description="Disordered" evidence="7">
    <location>
        <begin position="273"/>
        <end position="378"/>
    </location>
</feature>
<dbReference type="PANTHER" id="PTHR12534">
    <property type="entry name" value="30S RIBOSOMAL PROTEIN S2 PROKARYOTIC AND ORGANELLAR"/>
    <property type="match status" value="1"/>
</dbReference>
<evidence type="ECO:0000256" key="1">
    <source>
        <dbReference type="ARBA" id="ARBA00006242"/>
    </source>
</evidence>
<feature type="compositionally biased region" description="Basic and acidic residues" evidence="7">
    <location>
        <begin position="286"/>
        <end position="326"/>
    </location>
</feature>
<dbReference type="PROSITE" id="PS00963">
    <property type="entry name" value="RIBOSOMAL_S2_2"/>
    <property type="match status" value="1"/>
</dbReference>
<evidence type="ECO:0000256" key="5">
    <source>
        <dbReference type="HAMAP-Rule" id="MF_00291"/>
    </source>
</evidence>
<dbReference type="HAMAP" id="MF_00291_B">
    <property type="entry name" value="Ribosomal_uS2_B"/>
    <property type="match status" value="1"/>
</dbReference>
<dbReference type="Pfam" id="PF00318">
    <property type="entry name" value="Ribosomal_S2"/>
    <property type="match status" value="1"/>
</dbReference>
<dbReference type="GO" id="GO:0003735">
    <property type="term" value="F:structural constituent of ribosome"/>
    <property type="evidence" value="ECO:0007669"/>
    <property type="project" value="InterPro"/>
</dbReference>
<dbReference type="OrthoDB" id="9808036at2"/>
<dbReference type="GO" id="GO:0006412">
    <property type="term" value="P:translation"/>
    <property type="evidence" value="ECO:0007669"/>
    <property type="project" value="UniProtKB-UniRule"/>
</dbReference>
<dbReference type="InterPro" id="IPR023591">
    <property type="entry name" value="Ribosomal_uS2_flav_dom_sf"/>
</dbReference>
<dbReference type="Proteomes" id="UP000185192">
    <property type="component" value="Unassembled WGS sequence"/>
</dbReference>
<feature type="compositionally biased region" description="Basic and acidic residues" evidence="7">
    <location>
        <begin position="366"/>
        <end position="378"/>
    </location>
</feature>
<protein>
    <recommendedName>
        <fullName evidence="4 5">Small ribosomal subunit protein uS2</fullName>
    </recommendedName>
</protein>
<keyword evidence="2 5" id="KW-0689">Ribosomal protein</keyword>
<dbReference type="InterPro" id="IPR018130">
    <property type="entry name" value="Ribosomal_uS2_CS"/>
</dbReference>